<organism evidence="6 7">
    <name type="scientific">Chlamydomonas reinhardtii</name>
    <name type="common">Chlamydomonas smithii</name>
    <dbReference type="NCBI Taxonomy" id="3055"/>
    <lineage>
        <taxon>Eukaryota</taxon>
        <taxon>Viridiplantae</taxon>
        <taxon>Chlorophyta</taxon>
        <taxon>core chlorophytes</taxon>
        <taxon>Chlorophyceae</taxon>
        <taxon>CS clade</taxon>
        <taxon>Chlamydomonadales</taxon>
        <taxon>Chlamydomonadaceae</taxon>
        <taxon>Chlamydomonas</taxon>
    </lineage>
</organism>
<dbReference type="KEGG" id="cre:CHLRE_06g305850v5"/>
<name>A0A2K3DRB2_CHLRE</name>
<gene>
    <name evidence="6" type="ORF">CHLRE_06g305850v5</name>
</gene>
<feature type="compositionally biased region" description="Basic and acidic residues" evidence="4">
    <location>
        <begin position="377"/>
        <end position="396"/>
    </location>
</feature>
<dbReference type="Pfam" id="PF08241">
    <property type="entry name" value="Methyltransf_11"/>
    <property type="match status" value="1"/>
</dbReference>
<dbReference type="PANTHER" id="PTHR12176:SF79">
    <property type="entry name" value="METHYLTRANSFERASE TYPE 11 DOMAIN-CONTAINING PROTEIN"/>
    <property type="match status" value="1"/>
</dbReference>
<keyword evidence="3" id="KW-0808">Transferase</keyword>
<dbReference type="InterPro" id="IPR013216">
    <property type="entry name" value="Methyltransf_11"/>
</dbReference>
<dbReference type="PaxDb" id="3055-EDP04971"/>
<evidence type="ECO:0000256" key="1">
    <source>
        <dbReference type="ARBA" id="ARBA00008361"/>
    </source>
</evidence>
<accession>A0A2K3DRB2</accession>
<feature type="region of interest" description="Disordered" evidence="4">
    <location>
        <begin position="646"/>
        <end position="690"/>
    </location>
</feature>
<evidence type="ECO:0000313" key="7">
    <source>
        <dbReference type="Proteomes" id="UP000006906"/>
    </source>
</evidence>
<dbReference type="InterPro" id="IPR051419">
    <property type="entry name" value="Lys/N-term_MeTrsfase_sf"/>
</dbReference>
<dbReference type="GO" id="GO:0008757">
    <property type="term" value="F:S-adenosylmethionine-dependent methyltransferase activity"/>
    <property type="evidence" value="ECO:0007669"/>
    <property type="project" value="InterPro"/>
</dbReference>
<evidence type="ECO:0000259" key="5">
    <source>
        <dbReference type="Pfam" id="PF08241"/>
    </source>
</evidence>
<comment type="similarity">
    <text evidence="1">Belongs to the methyltransferase superfamily.</text>
</comment>
<reference evidence="6 7" key="1">
    <citation type="journal article" date="2007" name="Science">
        <title>The Chlamydomonas genome reveals the evolution of key animal and plant functions.</title>
        <authorList>
            <person name="Merchant S.S."/>
            <person name="Prochnik S.E."/>
            <person name="Vallon O."/>
            <person name="Harris E.H."/>
            <person name="Karpowicz S.J."/>
            <person name="Witman G.B."/>
            <person name="Terry A."/>
            <person name="Salamov A."/>
            <person name="Fritz-Laylin L.K."/>
            <person name="Marechal-Drouard L."/>
            <person name="Marshall W.F."/>
            <person name="Qu L.H."/>
            <person name="Nelson D.R."/>
            <person name="Sanderfoot A.A."/>
            <person name="Spalding M.H."/>
            <person name="Kapitonov V.V."/>
            <person name="Ren Q."/>
            <person name="Ferris P."/>
            <person name="Lindquist E."/>
            <person name="Shapiro H."/>
            <person name="Lucas S.M."/>
            <person name="Grimwood J."/>
            <person name="Schmutz J."/>
            <person name="Cardol P."/>
            <person name="Cerutti H."/>
            <person name="Chanfreau G."/>
            <person name="Chen C.L."/>
            <person name="Cognat V."/>
            <person name="Croft M.T."/>
            <person name="Dent R."/>
            <person name="Dutcher S."/>
            <person name="Fernandez E."/>
            <person name="Fukuzawa H."/>
            <person name="Gonzalez-Ballester D."/>
            <person name="Gonzalez-Halphen D."/>
            <person name="Hallmann A."/>
            <person name="Hanikenne M."/>
            <person name="Hippler M."/>
            <person name="Inwood W."/>
            <person name="Jabbari K."/>
            <person name="Kalanon M."/>
            <person name="Kuras R."/>
            <person name="Lefebvre P.A."/>
            <person name="Lemaire S.D."/>
            <person name="Lobanov A.V."/>
            <person name="Lohr M."/>
            <person name="Manuell A."/>
            <person name="Meier I."/>
            <person name="Mets L."/>
            <person name="Mittag M."/>
            <person name="Mittelmeier T."/>
            <person name="Moroney J.V."/>
            <person name="Moseley J."/>
            <person name="Napoli C."/>
            <person name="Nedelcu A.M."/>
            <person name="Niyogi K."/>
            <person name="Novoselov S.V."/>
            <person name="Paulsen I.T."/>
            <person name="Pazour G."/>
            <person name="Purton S."/>
            <person name="Ral J.P."/>
            <person name="Riano-Pachon D.M."/>
            <person name="Riekhof W."/>
            <person name="Rymarquis L."/>
            <person name="Schroda M."/>
            <person name="Stern D."/>
            <person name="Umen J."/>
            <person name="Willows R."/>
            <person name="Wilson N."/>
            <person name="Zimmer S.L."/>
            <person name="Allmer J."/>
            <person name="Balk J."/>
            <person name="Bisova K."/>
            <person name="Chen C.J."/>
            <person name="Elias M."/>
            <person name="Gendler K."/>
            <person name="Hauser C."/>
            <person name="Lamb M.R."/>
            <person name="Ledford H."/>
            <person name="Long J.C."/>
            <person name="Minagawa J."/>
            <person name="Page M.D."/>
            <person name="Pan J."/>
            <person name="Pootakham W."/>
            <person name="Roje S."/>
            <person name="Rose A."/>
            <person name="Stahlberg E."/>
            <person name="Terauchi A.M."/>
            <person name="Yang P."/>
            <person name="Ball S."/>
            <person name="Bowler C."/>
            <person name="Dieckmann C.L."/>
            <person name="Gladyshev V.N."/>
            <person name="Green P."/>
            <person name="Jorgensen R."/>
            <person name="Mayfield S."/>
            <person name="Mueller-Roeber B."/>
            <person name="Rajamani S."/>
            <person name="Sayre R.T."/>
            <person name="Brokstein P."/>
            <person name="Dubchak I."/>
            <person name="Goodstein D."/>
            <person name="Hornick L."/>
            <person name="Huang Y.W."/>
            <person name="Jhaveri J."/>
            <person name="Luo Y."/>
            <person name="Martinez D."/>
            <person name="Ngau W.C."/>
            <person name="Otillar B."/>
            <person name="Poliakov A."/>
            <person name="Porter A."/>
            <person name="Szajkowski L."/>
            <person name="Werner G."/>
            <person name="Zhou K."/>
            <person name="Grigoriev I.V."/>
            <person name="Rokhsar D.S."/>
            <person name="Grossman A.R."/>
        </authorList>
    </citation>
    <scope>NUCLEOTIDE SEQUENCE [LARGE SCALE GENOMIC DNA]</scope>
    <source>
        <strain evidence="7">CC-503</strain>
    </source>
</reference>
<keyword evidence="7" id="KW-1185">Reference proteome</keyword>
<evidence type="ECO:0000256" key="4">
    <source>
        <dbReference type="SAM" id="MobiDB-lite"/>
    </source>
</evidence>
<keyword evidence="2" id="KW-0489">Methyltransferase</keyword>
<protein>
    <recommendedName>
        <fullName evidence="5">Methyltransferase type 11 domain-containing protein</fullName>
    </recommendedName>
</protein>
<dbReference type="CDD" id="cd02440">
    <property type="entry name" value="AdoMet_MTases"/>
    <property type="match status" value="1"/>
</dbReference>
<dbReference type="OrthoDB" id="411785at2759"/>
<dbReference type="Gene3D" id="3.40.50.150">
    <property type="entry name" value="Vaccinia Virus protein VP39"/>
    <property type="match status" value="1"/>
</dbReference>
<dbReference type="AlphaFoldDB" id="A0A2K3DRB2"/>
<dbReference type="PANTHER" id="PTHR12176">
    <property type="entry name" value="SAM-DEPENDENT METHYLTRANSFERASE SUPERFAMILY PROTEIN"/>
    <property type="match status" value="1"/>
</dbReference>
<dbReference type="Gramene" id="PNW83076">
    <property type="protein sequence ID" value="PNW83076"/>
    <property type="gene ID" value="CHLRE_06g305850v5"/>
</dbReference>
<feature type="region of interest" description="Disordered" evidence="4">
    <location>
        <begin position="351"/>
        <end position="407"/>
    </location>
</feature>
<proteinExistence type="inferred from homology"/>
<dbReference type="Proteomes" id="UP000006906">
    <property type="component" value="Chromosome 6"/>
</dbReference>
<evidence type="ECO:0000256" key="3">
    <source>
        <dbReference type="ARBA" id="ARBA00022679"/>
    </source>
</evidence>
<dbReference type="GeneID" id="5716887"/>
<dbReference type="EMBL" id="CM008967">
    <property type="protein sequence ID" value="PNW83076.1"/>
    <property type="molecule type" value="Genomic_DNA"/>
</dbReference>
<dbReference type="GO" id="GO:0032259">
    <property type="term" value="P:methylation"/>
    <property type="evidence" value="ECO:0007669"/>
    <property type="project" value="UniProtKB-KW"/>
</dbReference>
<dbReference type="InterPro" id="IPR029063">
    <property type="entry name" value="SAM-dependent_MTases_sf"/>
</dbReference>
<evidence type="ECO:0000313" key="6">
    <source>
        <dbReference type="EMBL" id="PNW83076.1"/>
    </source>
</evidence>
<feature type="domain" description="Methyltransferase type 11" evidence="5">
    <location>
        <begin position="2"/>
        <end position="89"/>
    </location>
</feature>
<dbReference type="RefSeq" id="XP_042924404.1">
    <property type="nucleotide sequence ID" value="XM_043063698.1"/>
</dbReference>
<dbReference type="SUPFAM" id="SSF53335">
    <property type="entry name" value="S-adenosyl-L-methionine-dependent methyltransferases"/>
    <property type="match status" value="1"/>
</dbReference>
<dbReference type="InParanoid" id="A0A2K3DRB2"/>
<sequence length="690" mass="70026">MANDGYQLVNTDISEVVINQMRKKHAGMPGLRYVVSDCRDMPEFLDCQFGSVIDKGTVDALLCSQDASADVTAMFREISRVLLPGGMFLLITLGGPAHRLPLVNRPEFGWSVQVCLVRRVPDSQFAPSEPGRPIPLNDTPRPLSFIGPLPVNADGTLDGLPDDFEPAHYFYAYACRKAPLVLGGTQLAAAAAAAQAGAGAGAGARAEPRPAARAIAEGVEGRVRLPEGWCNTVRAVAQAIRADVGLPPGILGRGRRVRTTTRASFERQQQEREAQAVAASGAALSAVAAAPTAPISGAASHGTGAPNSSTAAAAGISRGHAAPMDSAAAAAGVAVAGNAACELAHAHPAGANEWGAGSSPSEPRPPPPAALPHHHLHQDQSHVHATHPHDRPHQHQDQGPSMRQGGSVNAVAGLMDATDMRQAAGSSAHAGRASCADGTPGWGNGCGCGCGCGYGCGGSGGCGCCCGGGNEGGTWARGVCGEPGVSPSDTSGGGEDELLVVVDDGTCSAPQLDLHGLHDSVCGPSGGLSPTVSDSMAAVLEQLQQAHLQHTRAAAGGAQAAAGAGHYTAPAAAAAAAAATAAAGTSAAPSLAPKLVAESAASDSRREDARQQCSRRQAMQEVAGVDGISFRRLSITVSDAFEALDKVDGAEAGEQRARQERQGADLQQQRQRHGSLGEALAELPVRQQDG</sequence>
<feature type="compositionally biased region" description="Basic and acidic residues" evidence="4">
    <location>
        <begin position="646"/>
        <end position="663"/>
    </location>
</feature>
<evidence type="ECO:0000256" key="2">
    <source>
        <dbReference type="ARBA" id="ARBA00022603"/>
    </source>
</evidence>